<dbReference type="PANTHER" id="PTHR21310">
    <property type="entry name" value="AMINOGLYCOSIDE PHOSPHOTRANSFERASE-RELATED-RELATED"/>
    <property type="match status" value="1"/>
</dbReference>
<dbReference type="AlphaFoldDB" id="A0A9W9PC37"/>
<dbReference type="EMBL" id="JAPQKT010000001">
    <property type="protein sequence ID" value="KAJ5241772.1"/>
    <property type="molecule type" value="Genomic_DNA"/>
</dbReference>
<protein>
    <submittedName>
        <fullName evidence="2">Phosphotransferase enzyme family protein</fullName>
    </submittedName>
</protein>
<dbReference type="SUPFAM" id="SSF56112">
    <property type="entry name" value="Protein kinase-like (PK-like)"/>
    <property type="match status" value="1"/>
</dbReference>
<dbReference type="InterPro" id="IPR011009">
    <property type="entry name" value="Kinase-like_dom_sf"/>
</dbReference>
<comment type="caution">
    <text evidence="2">The sequence shown here is derived from an EMBL/GenBank/DDBJ whole genome shotgun (WGS) entry which is preliminary data.</text>
</comment>
<dbReference type="InterPro" id="IPR051678">
    <property type="entry name" value="AGP_Transferase"/>
</dbReference>
<evidence type="ECO:0000313" key="2">
    <source>
        <dbReference type="EMBL" id="KAJ5241772.1"/>
    </source>
</evidence>
<proteinExistence type="predicted"/>
<dbReference type="Pfam" id="PF01636">
    <property type="entry name" value="APH"/>
    <property type="match status" value="1"/>
</dbReference>
<dbReference type="GeneID" id="81378186"/>
<evidence type="ECO:0000259" key="1">
    <source>
        <dbReference type="Pfam" id="PF01636"/>
    </source>
</evidence>
<gene>
    <name evidence="2" type="ORF">N7469_000099</name>
</gene>
<dbReference type="OrthoDB" id="5404599at2759"/>
<reference evidence="2" key="1">
    <citation type="submission" date="2022-11" db="EMBL/GenBank/DDBJ databases">
        <authorList>
            <person name="Petersen C."/>
        </authorList>
    </citation>
    <scope>NUCLEOTIDE SEQUENCE</scope>
    <source>
        <strain evidence="2">IBT 23319</strain>
    </source>
</reference>
<feature type="domain" description="Aminoglycoside phosphotransferase" evidence="1">
    <location>
        <begin position="15"/>
        <end position="187"/>
    </location>
</feature>
<reference evidence="2" key="2">
    <citation type="journal article" date="2023" name="IMA Fungus">
        <title>Comparative genomic study of the Penicillium genus elucidates a diverse pangenome and 15 lateral gene transfer events.</title>
        <authorList>
            <person name="Petersen C."/>
            <person name="Sorensen T."/>
            <person name="Nielsen M.R."/>
            <person name="Sondergaard T.E."/>
            <person name="Sorensen J.L."/>
            <person name="Fitzpatrick D.A."/>
            <person name="Frisvad J.C."/>
            <person name="Nielsen K.L."/>
        </authorList>
    </citation>
    <scope>NUCLEOTIDE SEQUENCE</scope>
    <source>
        <strain evidence="2">IBT 23319</strain>
    </source>
</reference>
<evidence type="ECO:0000313" key="3">
    <source>
        <dbReference type="Proteomes" id="UP001147733"/>
    </source>
</evidence>
<accession>A0A9W9PC37</accession>
<sequence>MSSLGLLVKYGGDAQGPIPEVFGWAEDGGQGFIYMFLIHGGTVEERWRDFSEDERLAVCSELRSMTTAWRALTQDQQDCYVGNYDRKPLTEVFFWSEPKYQGPFYGVNSIQQLQEACRIETNPEAPITFTHNDLVPPNILLTPGPNPKVAAIIDWAQSGWYPSYWEYCKARYVNVLWGDTLEDTGDGEFLQSRAIGDKALQNEWWTKYLPLFLDPVDEEGVRHPWLYFALGHV</sequence>
<organism evidence="2 3">
    <name type="scientific">Penicillium citrinum</name>
    <dbReference type="NCBI Taxonomy" id="5077"/>
    <lineage>
        <taxon>Eukaryota</taxon>
        <taxon>Fungi</taxon>
        <taxon>Dikarya</taxon>
        <taxon>Ascomycota</taxon>
        <taxon>Pezizomycotina</taxon>
        <taxon>Eurotiomycetes</taxon>
        <taxon>Eurotiomycetidae</taxon>
        <taxon>Eurotiales</taxon>
        <taxon>Aspergillaceae</taxon>
        <taxon>Penicillium</taxon>
    </lineage>
</organism>
<dbReference type="Proteomes" id="UP001147733">
    <property type="component" value="Unassembled WGS sequence"/>
</dbReference>
<dbReference type="PANTHER" id="PTHR21310:SF54">
    <property type="entry name" value="AMINOGLYCOSIDE PHOSPHOTRANSFERASE DOMAIN-CONTAINING PROTEIN"/>
    <property type="match status" value="1"/>
</dbReference>
<name>A0A9W9PC37_PENCI</name>
<dbReference type="InterPro" id="IPR002575">
    <property type="entry name" value="Aminoglycoside_PTrfase"/>
</dbReference>
<keyword evidence="3" id="KW-1185">Reference proteome</keyword>
<dbReference type="RefSeq" id="XP_056504776.1">
    <property type="nucleotide sequence ID" value="XM_056639019.1"/>
</dbReference>
<dbReference type="Gene3D" id="3.90.1200.10">
    <property type="match status" value="1"/>
</dbReference>